<organism evidence="2 3">
    <name type="scientific">Aspergillus brasiliensis</name>
    <dbReference type="NCBI Taxonomy" id="319629"/>
    <lineage>
        <taxon>Eukaryota</taxon>
        <taxon>Fungi</taxon>
        <taxon>Dikarya</taxon>
        <taxon>Ascomycota</taxon>
        <taxon>Pezizomycotina</taxon>
        <taxon>Eurotiomycetes</taxon>
        <taxon>Eurotiomycetidae</taxon>
        <taxon>Eurotiales</taxon>
        <taxon>Aspergillaceae</taxon>
        <taxon>Aspergillus</taxon>
        <taxon>Aspergillus subgen. Circumdati</taxon>
    </lineage>
</organism>
<dbReference type="AlphaFoldDB" id="A0A9W6DQK0"/>
<evidence type="ECO:0000313" key="2">
    <source>
        <dbReference type="EMBL" id="GKZ23422.1"/>
    </source>
</evidence>
<proteinExistence type="inferred from homology"/>
<sequence length="327" mass="36714">MADLSTLREVILPSLISWKSLAIVLALLNLKNLPFSWHIRLLTHLLLNLRRSPTSPPFPTCPPTLTTTNTPTKSKIQNHPIFHPHTLTTRTSLWETDYNFHKSNSTYFSDLDISRTAIVTRVYTPGLALVNTELDHELQNGTDANAKVNVGKKVYVALGSTYTSFKREILPLQKYRVMSRVVGWDRKWVYVLSAFVSIPSSSSKKMGGGKGKGKVFATAVSKYVVKKGWVTVPPERVLRASGMLPERSPEDKEEEVDGVVVEEEEEGTVENIVEGVGEVLSKDGDAKGEDDRLSDWTWEMIEEERVRGMNVVEGYVGLDEKLLAEWE</sequence>
<dbReference type="InterPro" id="IPR029069">
    <property type="entry name" value="HotDog_dom_sf"/>
</dbReference>
<dbReference type="InterPro" id="IPR051490">
    <property type="entry name" value="THEM6_lcsJ_thioesterase"/>
</dbReference>
<evidence type="ECO:0000313" key="3">
    <source>
        <dbReference type="Proteomes" id="UP001143548"/>
    </source>
</evidence>
<dbReference type="SUPFAM" id="SSF54637">
    <property type="entry name" value="Thioesterase/thiol ester dehydrase-isomerase"/>
    <property type="match status" value="1"/>
</dbReference>
<gene>
    <name evidence="2" type="ORF">AbraCBS73388_009789</name>
</gene>
<evidence type="ECO:0000256" key="1">
    <source>
        <dbReference type="ARBA" id="ARBA00038476"/>
    </source>
</evidence>
<dbReference type="Pfam" id="PF13279">
    <property type="entry name" value="4HBT_2"/>
    <property type="match status" value="1"/>
</dbReference>
<dbReference type="PANTHER" id="PTHR12475:SF4">
    <property type="entry name" value="PROTEIN THEM6"/>
    <property type="match status" value="1"/>
</dbReference>
<dbReference type="PANTHER" id="PTHR12475">
    <property type="match status" value="1"/>
</dbReference>
<dbReference type="EMBL" id="BROQ01000067">
    <property type="protein sequence ID" value="GKZ23422.1"/>
    <property type="molecule type" value="Genomic_DNA"/>
</dbReference>
<accession>A0A9W6DQK0</accession>
<name>A0A9W6DQK0_9EURO</name>
<evidence type="ECO:0008006" key="4">
    <source>
        <dbReference type="Google" id="ProtNLM"/>
    </source>
</evidence>
<protein>
    <recommendedName>
        <fullName evidence="4">Thioesterase domain-containing protein</fullName>
    </recommendedName>
</protein>
<dbReference type="Proteomes" id="UP001143548">
    <property type="component" value="Unassembled WGS sequence"/>
</dbReference>
<comment type="caution">
    <text evidence="2">The sequence shown here is derived from an EMBL/GenBank/DDBJ whole genome shotgun (WGS) entry which is preliminary data.</text>
</comment>
<comment type="similarity">
    <text evidence="1">Belongs to the lcsJ thioesterase family.</text>
</comment>
<reference evidence="2" key="1">
    <citation type="submission" date="2022-07" db="EMBL/GenBank/DDBJ databases">
        <title>Taxonomy of Aspergillus series Nigri: significant species reduction supported by multi-species coalescent approaches.</title>
        <authorList>
            <person name="Bian C."/>
            <person name="Kusuya Y."/>
            <person name="Sklenar F."/>
            <person name="D'hooge E."/>
            <person name="Yaguchi T."/>
            <person name="Takahashi H."/>
            <person name="Hubka V."/>
        </authorList>
    </citation>
    <scope>NUCLEOTIDE SEQUENCE</scope>
    <source>
        <strain evidence="2">CBS 733.88</strain>
    </source>
</reference>